<protein>
    <submittedName>
        <fullName evidence="6">Cof-type HAD-IIB family hydrolase</fullName>
    </submittedName>
</protein>
<dbReference type="Pfam" id="PF08282">
    <property type="entry name" value="Hydrolase_3"/>
    <property type="match status" value="1"/>
</dbReference>
<comment type="cofactor">
    <cofactor evidence="1">
        <name>Mg(2+)</name>
        <dbReference type="ChEBI" id="CHEBI:18420"/>
    </cofactor>
</comment>
<evidence type="ECO:0000256" key="3">
    <source>
        <dbReference type="ARBA" id="ARBA00022801"/>
    </source>
</evidence>
<dbReference type="Proteomes" id="UP001366060">
    <property type="component" value="Unassembled WGS sequence"/>
</dbReference>
<dbReference type="NCBIfam" id="TIGR01484">
    <property type="entry name" value="HAD-SF-IIB"/>
    <property type="match status" value="1"/>
</dbReference>
<evidence type="ECO:0000313" key="6">
    <source>
        <dbReference type="EMBL" id="MEL0659556.1"/>
    </source>
</evidence>
<keyword evidence="7" id="KW-1185">Reference proteome</keyword>
<keyword evidence="2" id="KW-0479">Metal-binding</keyword>
<reference evidence="6 7" key="1">
    <citation type="submission" date="2024-02" db="EMBL/GenBank/DDBJ databases">
        <title>Bacteria isolated from the canopy kelp, Nereocystis luetkeana.</title>
        <authorList>
            <person name="Pfister C.A."/>
            <person name="Younker I.T."/>
            <person name="Light S.H."/>
        </authorList>
    </citation>
    <scope>NUCLEOTIDE SEQUENCE [LARGE SCALE GENOMIC DNA]</scope>
    <source>
        <strain evidence="6 7">TI.2.07</strain>
    </source>
</reference>
<dbReference type="SFLD" id="SFLDG01140">
    <property type="entry name" value="C2.B:_Phosphomannomutase_and_P"/>
    <property type="match status" value="1"/>
</dbReference>
<dbReference type="InterPro" id="IPR036412">
    <property type="entry name" value="HAD-like_sf"/>
</dbReference>
<dbReference type="PANTHER" id="PTHR47267">
    <property type="match status" value="1"/>
</dbReference>
<dbReference type="GO" id="GO:0016787">
    <property type="term" value="F:hydrolase activity"/>
    <property type="evidence" value="ECO:0007669"/>
    <property type="project" value="UniProtKB-KW"/>
</dbReference>
<dbReference type="InterPro" id="IPR023214">
    <property type="entry name" value="HAD_sf"/>
</dbReference>
<dbReference type="SUPFAM" id="SSF56784">
    <property type="entry name" value="HAD-like"/>
    <property type="match status" value="1"/>
</dbReference>
<sequence>MYKIAISDLDGTLLGPDHKVSNKTKESIQQWKDTGRKFVIATGRHYIEAKKIQDELGESISLITSNGARVHDQHGNIILKQNLSTDIAIAICESSFDPSVQINLFTDQKWFANFSMQELIGMSIDTDFYCQTTDLKVIDKSNTIKIFFWGDREKLDVIYETLDKRFADRVNLTFSLDRCLEVMEANTNKGAAVDAVLKRMGLTAQQAIAFGDGMNDVEMLRGVGKPILMANSQKDLLSALPYAEITQSSQEHGVAVKMDAILNEVLS</sequence>
<dbReference type="EMBL" id="JBAKBA010000022">
    <property type="protein sequence ID" value="MEL0659556.1"/>
    <property type="molecule type" value="Genomic_DNA"/>
</dbReference>
<organism evidence="6 7">
    <name type="scientific">Psychromonas arctica</name>
    <dbReference type="NCBI Taxonomy" id="168275"/>
    <lineage>
        <taxon>Bacteria</taxon>
        <taxon>Pseudomonadati</taxon>
        <taxon>Pseudomonadota</taxon>
        <taxon>Gammaproteobacteria</taxon>
        <taxon>Alteromonadales</taxon>
        <taxon>Psychromonadaceae</taxon>
        <taxon>Psychromonas</taxon>
    </lineage>
</organism>
<accession>A0ABU9HD59</accession>
<dbReference type="RefSeq" id="WP_341628102.1">
    <property type="nucleotide sequence ID" value="NZ_JBAKBA010000022.1"/>
</dbReference>
<evidence type="ECO:0000256" key="2">
    <source>
        <dbReference type="ARBA" id="ARBA00022723"/>
    </source>
</evidence>
<evidence type="ECO:0000313" key="7">
    <source>
        <dbReference type="Proteomes" id="UP001366060"/>
    </source>
</evidence>
<dbReference type="InterPro" id="IPR006379">
    <property type="entry name" value="HAD-SF_hydro_IIB"/>
</dbReference>
<evidence type="ECO:0000256" key="5">
    <source>
        <dbReference type="ARBA" id="ARBA00034778"/>
    </source>
</evidence>
<proteinExistence type="inferred from homology"/>
<gene>
    <name evidence="6" type="ORF">V6255_10445</name>
</gene>
<keyword evidence="4" id="KW-0460">Magnesium</keyword>
<dbReference type="CDD" id="cd07516">
    <property type="entry name" value="HAD_Pase"/>
    <property type="match status" value="1"/>
</dbReference>
<comment type="similarity">
    <text evidence="5">Belongs to the HAD-like hydrolase superfamily. Cof family.</text>
</comment>
<evidence type="ECO:0000256" key="4">
    <source>
        <dbReference type="ARBA" id="ARBA00022842"/>
    </source>
</evidence>
<dbReference type="PROSITE" id="PS01229">
    <property type="entry name" value="COF_2"/>
    <property type="match status" value="1"/>
</dbReference>
<comment type="caution">
    <text evidence="6">The sequence shown here is derived from an EMBL/GenBank/DDBJ whole genome shotgun (WGS) entry which is preliminary data.</text>
</comment>
<dbReference type="PANTHER" id="PTHR47267:SF4">
    <property type="entry name" value="PYRIDOXAL PHOSPHATE PHOSPHATASE YIGL"/>
    <property type="match status" value="1"/>
</dbReference>
<dbReference type="SFLD" id="SFLDS00003">
    <property type="entry name" value="Haloacid_Dehalogenase"/>
    <property type="match status" value="1"/>
</dbReference>
<dbReference type="InterPro" id="IPR000150">
    <property type="entry name" value="Cof"/>
</dbReference>
<dbReference type="Gene3D" id="3.30.1240.10">
    <property type="match status" value="1"/>
</dbReference>
<dbReference type="NCBIfam" id="TIGR00099">
    <property type="entry name" value="Cof-subfamily"/>
    <property type="match status" value="1"/>
</dbReference>
<dbReference type="Gene3D" id="3.40.50.1000">
    <property type="entry name" value="HAD superfamily/HAD-like"/>
    <property type="match status" value="1"/>
</dbReference>
<name>A0ABU9HD59_9GAMM</name>
<keyword evidence="3 6" id="KW-0378">Hydrolase</keyword>
<dbReference type="SFLD" id="SFLDG01144">
    <property type="entry name" value="C2.B.4:_PGP_Like"/>
    <property type="match status" value="1"/>
</dbReference>
<evidence type="ECO:0000256" key="1">
    <source>
        <dbReference type="ARBA" id="ARBA00001946"/>
    </source>
</evidence>